<dbReference type="InterPro" id="IPR031493">
    <property type="entry name" value="Zinc_ribbon_15"/>
</dbReference>
<organism evidence="2 3">
    <name type="scientific">Tissierella creatinophila DSM 6911</name>
    <dbReference type="NCBI Taxonomy" id="1123403"/>
    <lineage>
        <taxon>Bacteria</taxon>
        <taxon>Bacillati</taxon>
        <taxon>Bacillota</taxon>
        <taxon>Tissierellia</taxon>
        <taxon>Tissierellales</taxon>
        <taxon>Tissierellaceae</taxon>
        <taxon>Tissierella</taxon>
    </lineage>
</organism>
<dbReference type="OrthoDB" id="4377018at2"/>
<sequence>MFFIFGISNKEEDLIFSQTTVCKTCGAYGRLEAFMTYSYFSLFFIPIFKWNKEYYIRSTCCGSLYTIDENLGKAIKRGEKVKISDRDLEPVNINYNRIRVCENCNFRVEDEFEYCPKCGGKL</sequence>
<dbReference type="InterPro" id="IPR053281">
    <property type="entry name" value="Double_zinc_ribbon"/>
</dbReference>
<dbReference type="Proteomes" id="UP000186112">
    <property type="component" value="Unassembled WGS sequence"/>
</dbReference>
<dbReference type="AlphaFoldDB" id="A0A1U7M6X4"/>
<dbReference type="PANTHER" id="PTHR36718:SF1">
    <property type="entry name" value="DOUBLE ZINC RIBBON PROTEIN MJ0416"/>
    <property type="match status" value="1"/>
</dbReference>
<evidence type="ECO:0000313" key="3">
    <source>
        <dbReference type="Proteomes" id="UP000186112"/>
    </source>
</evidence>
<proteinExistence type="predicted"/>
<gene>
    <name evidence="2" type="ORF">TICRE_07800</name>
</gene>
<comment type="caution">
    <text evidence="2">The sequence shown here is derived from an EMBL/GenBank/DDBJ whole genome shotgun (WGS) entry which is preliminary data.</text>
</comment>
<name>A0A1U7M6X4_TISCR</name>
<evidence type="ECO:0000313" key="2">
    <source>
        <dbReference type="EMBL" id="OLS03084.1"/>
    </source>
</evidence>
<keyword evidence="3" id="KW-1185">Reference proteome</keyword>
<dbReference type="PANTHER" id="PTHR36718">
    <property type="entry name" value="OS05G0435400 PROTEIN"/>
    <property type="match status" value="1"/>
</dbReference>
<evidence type="ECO:0000259" key="1">
    <source>
        <dbReference type="Pfam" id="PF17032"/>
    </source>
</evidence>
<dbReference type="RefSeq" id="WP_075725350.1">
    <property type="nucleotide sequence ID" value="NZ_LTDM01000011.1"/>
</dbReference>
<reference evidence="2 3" key="1">
    <citation type="submission" date="2016-02" db="EMBL/GenBank/DDBJ databases">
        <title>Genome sequence of Tissierella creatinophila DSM 6911.</title>
        <authorList>
            <person name="Poehlein A."/>
            <person name="Daniel R."/>
        </authorList>
    </citation>
    <scope>NUCLEOTIDE SEQUENCE [LARGE SCALE GENOMIC DNA]</scope>
    <source>
        <strain evidence="2 3">DSM 6911</strain>
    </source>
</reference>
<dbReference type="Pfam" id="PF17032">
    <property type="entry name" value="Zn_ribbon_15"/>
    <property type="match status" value="1"/>
</dbReference>
<protein>
    <recommendedName>
        <fullName evidence="1">Zinc-ribbon 15 domain-containing protein</fullName>
    </recommendedName>
</protein>
<feature type="domain" description="Zinc-ribbon 15" evidence="1">
    <location>
        <begin position="21"/>
        <end position="119"/>
    </location>
</feature>
<dbReference type="EMBL" id="LTDM01000011">
    <property type="protein sequence ID" value="OLS03084.1"/>
    <property type="molecule type" value="Genomic_DNA"/>
</dbReference>
<accession>A0A1U7M6X4</accession>